<gene>
    <name evidence="2" type="ORF">RRG08_026248</name>
</gene>
<dbReference type="AlphaFoldDB" id="A0AAE0ZC89"/>
<comment type="caution">
    <text evidence="2">The sequence shown here is derived from an EMBL/GenBank/DDBJ whole genome shotgun (WGS) entry which is preliminary data.</text>
</comment>
<accession>A0AAE0ZC89</accession>
<name>A0AAE0ZC89_9GAST</name>
<sequence>MTDDRTGQPLVLNLWCICVCSSDNSNTVTAPDLQLRAQSLAFKTVITVIWAKNLFFTASPNFRSLDGVGSQLLGLPSDADEKHQHADNPVMSPASVDPNLLTPAPIGISNIA</sequence>
<dbReference type="Proteomes" id="UP001283361">
    <property type="component" value="Unassembled WGS sequence"/>
</dbReference>
<evidence type="ECO:0000313" key="3">
    <source>
        <dbReference type="Proteomes" id="UP001283361"/>
    </source>
</evidence>
<feature type="region of interest" description="Disordered" evidence="1">
    <location>
        <begin position="76"/>
        <end position="99"/>
    </location>
</feature>
<dbReference type="EMBL" id="JAWDGP010004277">
    <property type="protein sequence ID" value="KAK3765777.1"/>
    <property type="molecule type" value="Genomic_DNA"/>
</dbReference>
<reference evidence="2" key="1">
    <citation type="journal article" date="2023" name="G3 (Bethesda)">
        <title>A reference genome for the long-term kleptoplast-retaining sea slug Elysia crispata morphotype clarki.</title>
        <authorList>
            <person name="Eastman K.E."/>
            <person name="Pendleton A.L."/>
            <person name="Shaikh M.A."/>
            <person name="Suttiyut T."/>
            <person name="Ogas R."/>
            <person name="Tomko P."/>
            <person name="Gavelis G."/>
            <person name="Widhalm J.R."/>
            <person name="Wisecaver J.H."/>
        </authorList>
    </citation>
    <scope>NUCLEOTIDE SEQUENCE</scope>
    <source>
        <strain evidence="2">ECLA1</strain>
    </source>
</reference>
<protein>
    <submittedName>
        <fullName evidence="2">Uncharacterized protein</fullName>
    </submittedName>
</protein>
<proteinExistence type="predicted"/>
<keyword evidence="3" id="KW-1185">Reference proteome</keyword>
<evidence type="ECO:0000313" key="2">
    <source>
        <dbReference type="EMBL" id="KAK3765777.1"/>
    </source>
</evidence>
<organism evidence="2 3">
    <name type="scientific">Elysia crispata</name>
    <name type="common">lettuce slug</name>
    <dbReference type="NCBI Taxonomy" id="231223"/>
    <lineage>
        <taxon>Eukaryota</taxon>
        <taxon>Metazoa</taxon>
        <taxon>Spiralia</taxon>
        <taxon>Lophotrochozoa</taxon>
        <taxon>Mollusca</taxon>
        <taxon>Gastropoda</taxon>
        <taxon>Heterobranchia</taxon>
        <taxon>Euthyneura</taxon>
        <taxon>Panpulmonata</taxon>
        <taxon>Sacoglossa</taxon>
        <taxon>Placobranchoidea</taxon>
        <taxon>Plakobranchidae</taxon>
        <taxon>Elysia</taxon>
    </lineage>
</organism>
<evidence type="ECO:0000256" key="1">
    <source>
        <dbReference type="SAM" id="MobiDB-lite"/>
    </source>
</evidence>